<evidence type="ECO:0000313" key="2">
    <source>
        <dbReference type="EMBL" id="GAA3386511.1"/>
    </source>
</evidence>
<dbReference type="Gene3D" id="3.40.50.1820">
    <property type="entry name" value="alpha/beta hydrolase"/>
    <property type="match status" value="1"/>
</dbReference>
<gene>
    <name evidence="2" type="ORF">GCM10020369_24170</name>
</gene>
<organism evidence="2 3">
    <name type="scientific">Cryptosporangium minutisporangium</name>
    <dbReference type="NCBI Taxonomy" id="113569"/>
    <lineage>
        <taxon>Bacteria</taxon>
        <taxon>Bacillati</taxon>
        <taxon>Actinomycetota</taxon>
        <taxon>Actinomycetes</taxon>
        <taxon>Cryptosporangiales</taxon>
        <taxon>Cryptosporangiaceae</taxon>
        <taxon>Cryptosporangium</taxon>
    </lineage>
</organism>
<dbReference type="PANTHER" id="PTHR32015:SF1">
    <property type="entry name" value="LIPASE"/>
    <property type="match status" value="1"/>
</dbReference>
<proteinExistence type="predicted"/>
<sequence length="330" mass="34608">MRRKLLGSMLAALGATATLLAGAQPAAADPLPVNFNWLAEFPPNIGNYQQAPPGAITVSRNADGKLPAACTSSQHPVPVILAHGTWENQNDNWRALSPYLKNAGYCVYTFNYGGDDNAALQGTDAVPSNAKELARVVDKVIQVTGAPKVDIVGHSQGGMMPRWYIKFLGGGAKINKLIGLSPSNHGTTLWGLGQLGKAIGLGSTITENGGVVDGAFDQIQGSAVQQKLATCPSGPAQDVCVGDTVKYTVIQTNGDQVVTPYQNAFLIATDAQKASGQITNILLQDVCILDASEHLAITYDSIAFQLILNALDPSTAKRPVCKLITPYVGG</sequence>
<dbReference type="Pfam" id="PF01674">
    <property type="entry name" value="Lipase_2"/>
    <property type="match status" value="1"/>
</dbReference>
<protein>
    <submittedName>
        <fullName evidence="2">Alpha/beta fold hydrolase</fullName>
    </submittedName>
</protein>
<comment type="caution">
    <text evidence="2">The sequence shown here is derived from an EMBL/GenBank/DDBJ whole genome shotgun (WGS) entry which is preliminary data.</text>
</comment>
<feature type="signal peptide" evidence="1">
    <location>
        <begin position="1"/>
        <end position="28"/>
    </location>
</feature>
<dbReference type="GO" id="GO:0016787">
    <property type="term" value="F:hydrolase activity"/>
    <property type="evidence" value="ECO:0007669"/>
    <property type="project" value="UniProtKB-KW"/>
</dbReference>
<dbReference type="RefSeq" id="WP_345728141.1">
    <property type="nucleotide sequence ID" value="NZ_BAAAYN010000017.1"/>
</dbReference>
<dbReference type="InterPro" id="IPR029058">
    <property type="entry name" value="AB_hydrolase_fold"/>
</dbReference>
<accession>A0ABP6SWR4</accession>
<keyword evidence="3" id="KW-1185">Reference proteome</keyword>
<dbReference type="Proteomes" id="UP001501676">
    <property type="component" value="Unassembled WGS sequence"/>
</dbReference>
<feature type="chain" id="PRO_5046301781" evidence="1">
    <location>
        <begin position="29"/>
        <end position="330"/>
    </location>
</feature>
<name>A0ABP6SWR4_9ACTN</name>
<keyword evidence="1" id="KW-0732">Signal</keyword>
<evidence type="ECO:0000256" key="1">
    <source>
        <dbReference type="SAM" id="SignalP"/>
    </source>
</evidence>
<dbReference type="PANTHER" id="PTHR32015">
    <property type="entry name" value="FASTING INDUCED LIPASE"/>
    <property type="match status" value="1"/>
</dbReference>
<keyword evidence="2" id="KW-0378">Hydrolase</keyword>
<dbReference type="EMBL" id="BAAAYN010000017">
    <property type="protein sequence ID" value="GAA3386511.1"/>
    <property type="molecule type" value="Genomic_DNA"/>
</dbReference>
<reference evidence="3" key="1">
    <citation type="journal article" date="2019" name="Int. J. Syst. Evol. Microbiol.">
        <title>The Global Catalogue of Microorganisms (GCM) 10K type strain sequencing project: providing services to taxonomists for standard genome sequencing and annotation.</title>
        <authorList>
            <consortium name="The Broad Institute Genomics Platform"/>
            <consortium name="The Broad Institute Genome Sequencing Center for Infectious Disease"/>
            <person name="Wu L."/>
            <person name="Ma J."/>
        </authorList>
    </citation>
    <scope>NUCLEOTIDE SEQUENCE [LARGE SCALE GENOMIC DNA]</scope>
    <source>
        <strain evidence="3">JCM 9458</strain>
    </source>
</reference>
<dbReference type="SUPFAM" id="SSF53474">
    <property type="entry name" value="alpha/beta-Hydrolases"/>
    <property type="match status" value="1"/>
</dbReference>
<dbReference type="InterPro" id="IPR002918">
    <property type="entry name" value="Lipase_EstA/Esterase_EstB"/>
</dbReference>
<evidence type="ECO:0000313" key="3">
    <source>
        <dbReference type="Proteomes" id="UP001501676"/>
    </source>
</evidence>